<protein>
    <submittedName>
        <fullName evidence="2">Glutamine amidotransferase</fullName>
    </submittedName>
</protein>
<keyword evidence="2" id="KW-0808">Transferase</keyword>
<dbReference type="OrthoDB" id="9813383at2"/>
<keyword evidence="3" id="KW-1185">Reference proteome</keyword>
<gene>
    <name evidence="2" type="ORF">GJW-30_1_00336</name>
</gene>
<dbReference type="SUPFAM" id="SSF52317">
    <property type="entry name" value="Class I glutamine amidotransferase-like"/>
    <property type="match status" value="1"/>
</dbReference>
<dbReference type="InterPro" id="IPR044992">
    <property type="entry name" value="ChyE-like"/>
</dbReference>
<evidence type="ECO:0000259" key="1">
    <source>
        <dbReference type="Pfam" id="PF00117"/>
    </source>
</evidence>
<dbReference type="InterPro" id="IPR029062">
    <property type="entry name" value="Class_I_gatase-like"/>
</dbReference>
<dbReference type="NCBIfam" id="NF005072">
    <property type="entry name" value="PRK06490.1"/>
    <property type="match status" value="1"/>
</dbReference>
<dbReference type="Gene3D" id="3.40.50.880">
    <property type="match status" value="1"/>
</dbReference>
<dbReference type="InterPro" id="IPR017926">
    <property type="entry name" value="GATASE"/>
</dbReference>
<dbReference type="PANTHER" id="PTHR42695">
    <property type="entry name" value="GLUTAMINE AMIDOTRANSFERASE YLR126C-RELATED"/>
    <property type="match status" value="1"/>
</dbReference>
<dbReference type="Pfam" id="PF00117">
    <property type="entry name" value="GATase"/>
    <property type="match status" value="1"/>
</dbReference>
<feature type="domain" description="Glutamine amidotransferase" evidence="1">
    <location>
        <begin position="31"/>
        <end position="187"/>
    </location>
</feature>
<dbReference type="PANTHER" id="PTHR42695:SF5">
    <property type="entry name" value="GLUTAMINE AMIDOTRANSFERASE YLR126C-RELATED"/>
    <property type="match status" value="1"/>
</dbReference>
<sequence>MTVQASETKKPVLLILHQEHSTPGRAGTALTRLGYPLDIRRPRFGDELPKTMADHSGAIIFGGPQSANDEEEFIKQEIDWINVPLAESKPYLGICLGAQMMARTLGARVFCHVDQRAEVGYYPIRPTAEGLAMNETWPCHVYQWHREGFDLPPGAVMLAEGDEHFPVQAMRYGPAAFAIQFHPEVSHLMMCRWTIRGAARFELPGAKGRDQHFADRPVYDFAIRQWFMSFLDHWLHSGDKVEAPSRRAQRAIEGFEGAMAAAAE</sequence>
<reference evidence="2 3" key="1">
    <citation type="submission" date="2015-08" db="EMBL/GenBank/DDBJ databases">
        <title>Investigation of the bacterial diversity of lava forest soil.</title>
        <authorList>
            <person name="Lee J.S."/>
        </authorList>
    </citation>
    <scope>NUCLEOTIDE SEQUENCE [LARGE SCALE GENOMIC DNA]</scope>
    <source>
        <strain evidence="2 3">GJW-30</strain>
    </source>
</reference>
<dbReference type="PROSITE" id="PS51273">
    <property type="entry name" value="GATASE_TYPE_1"/>
    <property type="match status" value="1"/>
</dbReference>
<dbReference type="AlphaFoldDB" id="A0A0S3PPE7"/>
<dbReference type="GO" id="GO:0005829">
    <property type="term" value="C:cytosol"/>
    <property type="evidence" value="ECO:0007669"/>
    <property type="project" value="TreeGrafter"/>
</dbReference>
<dbReference type="RefSeq" id="WP_096350890.1">
    <property type="nucleotide sequence ID" value="NZ_AP014946.1"/>
</dbReference>
<dbReference type="KEGG" id="vgo:GJW-30_1_00336"/>
<keyword evidence="2" id="KW-0315">Glutamine amidotransferase</keyword>
<accession>A0A0S3PPE7</accession>
<evidence type="ECO:0000313" key="2">
    <source>
        <dbReference type="EMBL" id="BAT57826.1"/>
    </source>
</evidence>
<name>A0A0S3PPE7_9BRAD</name>
<dbReference type="Proteomes" id="UP000236884">
    <property type="component" value="Chromosome"/>
</dbReference>
<dbReference type="EMBL" id="AP014946">
    <property type="protein sequence ID" value="BAT57826.1"/>
    <property type="molecule type" value="Genomic_DNA"/>
</dbReference>
<organism evidence="2 3">
    <name type="scientific">Variibacter gotjawalensis</name>
    <dbReference type="NCBI Taxonomy" id="1333996"/>
    <lineage>
        <taxon>Bacteria</taxon>
        <taxon>Pseudomonadati</taxon>
        <taxon>Pseudomonadota</taxon>
        <taxon>Alphaproteobacteria</taxon>
        <taxon>Hyphomicrobiales</taxon>
        <taxon>Nitrobacteraceae</taxon>
        <taxon>Variibacter</taxon>
    </lineage>
</organism>
<dbReference type="GO" id="GO:0016740">
    <property type="term" value="F:transferase activity"/>
    <property type="evidence" value="ECO:0007669"/>
    <property type="project" value="UniProtKB-KW"/>
</dbReference>
<dbReference type="CDD" id="cd01741">
    <property type="entry name" value="GATase1_1"/>
    <property type="match status" value="1"/>
</dbReference>
<proteinExistence type="predicted"/>
<evidence type="ECO:0000313" key="3">
    <source>
        <dbReference type="Proteomes" id="UP000236884"/>
    </source>
</evidence>